<dbReference type="Proteomes" id="UP000824998">
    <property type="component" value="Unassembled WGS sequence"/>
</dbReference>
<accession>A0A9P7YH82</accession>
<dbReference type="InterPro" id="IPR052974">
    <property type="entry name" value="GH79_Enzymes"/>
</dbReference>
<comment type="caution">
    <text evidence="2">The sequence shown here is derived from an EMBL/GenBank/DDBJ whole genome shotgun (WGS) entry which is preliminary data.</text>
</comment>
<dbReference type="InterPro" id="IPR017853">
    <property type="entry name" value="GH"/>
</dbReference>
<dbReference type="InterPro" id="IPR031728">
    <property type="entry name" value="GlcAase_C"/>
</dbReference>
<evidence type="ECO:0000313" key="3">
    <source>
        <dbReference type="Proteomes" id="UP000824998"/>
    </source>
</evidence>
<dbReference type="PANTHER" id="PTHR36183:SF2">
    <property type="entry name" value="BETA-GLUCURONIDASE C-TERMINAL DOMAIN-CONTAINING PROTEIN"/>
    <property type="match status" value="1"/>
</dbReference>
<sequence>MVLSSSCPSSASPPIPEAFVGFSIEFSSFPEFAGNNSVPNSFSNNLLKNLGDLQGTKPYIRVGGNTQDYALYNSSLKYALNGTVNPSRSPDYPTTIYFGPSYFESYNTWPDTKYIHGFNLGLGGNNSAGWQTLVDTVPLACKAVGGGKLLWWQYGNEPDLYSTSAQGPVRPPSWNEAEYVSQWLNGTKEIQRQLQMYCPELTSNSSYGYSAPAFAGLSNHLKPLKAWQSGLNVNRDIKLISSHNYIGGATQPGVTLQGTLMNHTVTTRSVDAQAQLLQDLSHTGIPFILGETNSLYNQGKPGLSNAFGAALWGIDFNLYCASVGIRRVHMHMGTNYRYQSWQPIQTNITAQGTKTPYYGNIVVAATLGDLTKGNSRIVNIPLGIDTEAAYAVYVGDCLARVTILNMRQYNYTVNGTGEDRNPVPRAARPYIIKVPDDVGSVVEIQKLYANGSDAITGITWDGTSYNWELDNGKPVKLHNVTVGERTRVKDGYVKVDVLDSQAVILNFENHR</sequence>
<evidence type="ECO:0000313" key="2">
    <source>
        <dbReference type="EMBL" id="KAG9233619.1"/>
    </source>
</evidence>
<dbReference type="PANTHER" id="PTHR36183">
    <property type="entry name" value="BETA-GLUCURONIDASE"/>
    <property type="match status" value="1"/>
</dbReference>
<feature type="domain" description="Beta-glucuronidase C-terminal" evidence="1">
    <location>
        <begin position="389"/>
        <end position="504"/>
    </location>
</feature>
<reference evidence="2" key="1">
    <citation type="journal article" date="2021" name="IMA Fungus">
        <title>Genomic characterization of three marine fungi, including Emericellopsis atlantica sp. nov. with signatures of a generalist lifestyle and marine biomass degradation.</title>
        <authorList>
            <person name="Hagestad O.C."/>
            <person name="Hou L."/>
            <person name="Andersen J.H."/>
            <person name="Hansen E.H."/>
            <person name="Altermark B."/>
            <person name="Li C."/>
            <person name="Kuhnert E."/>
            <person name="Cox R.J."/>
            <person name="Crous P.W."/>
            <person name="Spatafora J.W."/>
            <person name="Lail K."/>
            <person name="Amirebrahimi M."/>
            <person name="Lipzen A."/>
            <person name="Pangilinan J."/>
            <person name="Andreopoulos W."/>
            <person name="Hayes R.D."/>
            <person name="Ng V."/>
            <person name="Grigoriev I.V."/>
            <person name="Jackson S.A."/>
            <person name="Sutton T.D.S."/>
            <person name="Dobson A.D.W."/>
            <person name="Rama T."/>
        </authorList>
    </citation>
    <scope>NUCLEOTIDE SEQUENCE</scope>
    <source>
        <strain evidence="2">TRa018bII</strain>
    </source>
</reference>
<dbReference type="OrthoDB" id="2796951at2759"/>
<gene>
    <name evidence="2" type="ORF">BJ875DRAFT_535274</name>
</gene>
<name>A0A9P7YH82_9HELO</name>
<dbReference type="SUPFAM" id="SSF51445">
    <property type="entry name" value="(Trans)glycosidases"/>
    <property type="match status" value="1"/>
</dbReference>
<dbReference type="EMBL" id="MU251492">
    <property type="protein sequence ID" value="KAG9233619.1"/>
    <property type="molecule type" value="Genomic_DNA"/>
</dbReference>
<dbReference type="Gene3D" id="3.20.20.80">
    <property type="entry name" value="Glycosidases"/>
    <property type="match status" value="1"/>
</dbReference>
<dbReference type="Pfam" id="PF16862">
    <property type="entry name" value="Glyco_hydro_79C"/>
    <property type="match status" value="1"/>
</dbReference>
<proteinExistence type="predicted"/>
<protein>
    <submittedName>
        <fullName evidence="2">Glycoside hydrolase family 79 protein</fullName>
    </submittedName>
</protein>
<dbReference type="AlphaFoldDB" id="A0A9P7YH82"/>
<keyword evidence="2" id="KW-0378">Hydrolase</keyword>
<organism evidence="2 3">
    <name type="scientific">Amylocarpus encephaloides</name>
    <dbReference type="NCBI Taxonomy" id="45428"/>
    <lineage>
        <taxon>Eukaryota</taxon>
        <taxon>Fungi</taxon>
        <taxon>Dikarya</taxon>
        <taxon>Ascomycota</taxon>
        <taxon>Pezizomycotina</taxon>
        <taxon>Leotiomycetes</taxon>
        <taxon>Helotiales</taxon>
        <taxon>Helotiales incertae sedis</taxon>
        <taxon>Amylocarpus</taxon>
    </lineage>
</organism>
<dbReference type="GO" id="GO:0016787">
    <property type="term" value="F:hydrolase activity"/>
    <property type="evidence" value="ECO:0007669"/>
    <property type="project" value="UniProtKB-KW"/>
</dbReference>
<keyword evidence="3" id="KW-1185">Reference proteome</keyword>
<evidence type="ECO:0000259" key="1">
    <source>
        <dbReference type="Pfam" id="PF16862"/>
    </source>
</evidence>